<evidence type="ECO:0000256" key="2">
    <source>
        <dbReference type="ARBA" id="ARBA00025626"/>
    </source>
</evidence>
<sequence>MKKNGLTLTMVFLAESANYGEGVGNITALKKMTRGDFQQYSYISRQAIRYNIIQQLNWDNTPVDGKSGVVQFAPSATIEDYPEIDLFGYMKTTSKDDSIKGGATTRSAVARLSNAISLEPYQGELEFLTNMGLAKRQNLGNAIAQSEIHRAYYTYTLSIDLDRVGEDGDISISSEQKKERVDALLDVVQYLYRDIKGRRENLSPLFVIGGNYARKNPFFENCVRIKNNSINTGAFLDVLQGDDSIKDNTVVGVVSDIFDNDAELKEKMHAVTVAKAFSQLKEKVSEYYDESN</sequence>
<protein>
    <submittedName>
        <fullName evidence="3">Type I-B CRISPR-associated protein Cas7/Cst2/DevR</fullName>
    </submittedName>
</protein>
<dbReference type="NCBIfam" id="TIGR02585">
    <property type="entry name" value="cas_Cst2_DevR"/>
    <property type="match status" value="1"/>
</dbReference>
<dbReference type="InterPro" id="IPR010154">
    <property type="entry name" value="CRISPR-assoc_Cas7/Cst2/DevR"/>
</dbReference>
<dbReference type="Pfam" id="PF01905">
    <property type="entry name" value="DevR"/>
    <property type="match status" value="1"/>
</dbReference>
<evidence type="ECO:0000256" key="1">
    <source>
        <dbReference type="ARBA" id="ARBA00023118"/>
    </source>
</evidence>
<name>A0ABR7G1G2_9FIRM</name>
<keyword evidence="4" id="KW-1185">Reference proteome</keyword>
<reference evidence="3 4" key="1">
    <citation type="submission" date="2020-08" db="EMBL/GenBank/DDBJ databases">
        <title>Genome public.</title>
        <authorList>
            <person name="Liu C."/>
            <person name="Sun Q."/>
        </authorList>
    </citation>
    <scope>NUCLEOTIDE SEQUENCE [LARGE SCALE GENOMIC DNA]</scope>
    <source>
        <strain evidence="3 4">NSJ-43</strain>
    </source>
</reference>
<accession>A0ABR7G1G2</accession>
<dbReference type="Proteomes" id="UP000628463">
    <property type="component" value="Unassembled WGS sequence"/>
</dbReference>
<comment type="function">
    <text evidence="2">CRISPR (clustered regularly interspaced short palindromic repeat) is an adaptive immune system that provides protection against mobile genetic elements (viruses, transposable elements and conjugative plasmids). CRISPR clusters contain spacers, sequences complementary to antecedent mobile elements, and target invading nucleic acids. CRISPR clusters are transcribed and processed into CRISPR RNA (crRNA).</text>
</comment>
<organism evidence="3 4">
    <name type="scientific">Lachnospira hominis</name>
    <name type="common">ex Liu et al. 2021</name>
    <dbReference type="NCBI Taxonomy" id="2763051"/>
    <lineage>
        <taxon>Bacteria</taxon>
        <taxon>Bacillati</taxon>
        <taxon>Bacillota</taxon>
        <taxon>Clostridia</taxon>
        <taxon>Lachnospirales</taxon>
        <taxon>Lachnospiraceae</taxon>
        <taxon>Lachnospira</taxon>
    </lineage>
</organism>
<comment type="caution">
    <text evidence="3">The sequence shown here is derived from an EMBL/GenBank/DDBJ whole genome shotgun (WGS) entry which is preliminary data.</text>
</comment>
<dbReference type="RefSeq" id="WP_186836614.1">
    <property type="nucleotide sequence ID" value="NZ_JACOPD010000004.1"/>
</dbReference>
<keyword evidence="1" id="KW-0051">Antiviral defense</keyword>
<gene>
    <name evidence="3" type="primary">cas7i</name>
    <name evidence="3" type="ORF">H8S01_06525</name>
</gene>
<evidence type="ECO:0000313" key="4">
    <source>
        <dbReference type="Proteomes" id="UP000628463"/>
    </source>
</evidence>
<evidence type="ECO:0000313" key="3">
    <source>
        <dbReference type="EMBL" id="MBC5680616.1"/>
    </source>
</evidence>
<dbReference type="NCBIfam" id="TIGR01875">
    <property type="entry name" value="cas_MJ0381"/>
    <property type="match status" value="1"/>
</dbReference>
<dbReference type="InterPro" id="IPR013414">
    <property type="entry name" value="Cas7/Cst2/DevR_sub_I-B/Tneap"/>
</dbReference>
<dbReference type="EMBL" id="JACOPD010000004">
    <property type="protein sequence ID" value="MBC5680616.1"/>
    <property type="molecule type" value="Genomic_DNA"/>
</dbReference>
<proteinExistence type="predicted"/>